<keyword evidence="4 6" id="KW-1133">Transmembrane helix</keyword>
<dbReference type="Proteomes" id="UP000247409">
    <property type="component" value="Unassembled WGS sequence"/>
</dbReference>
<dbReference type="InterPro" id="IPR004710">
    <property type="entry name" value="Bilac:Na_transpt"/>
</dbReference>
<reference evidence="7 8" key="1">
    <citation type="journal article" date="2018" name="Mol. Biol. Evol.">
        <title>Analysis of the draft genome of the red seaweed Gracilariopsis chorda provides insights into genome size evolution in Rhodophyta.</title>
        <authorList>
            <person name="Lee J."/>
            <person name="Yang E.C."/>
            <person name="Graf L."/>
            <person name="Yang J.H."/>
            <person name="Qiu H."/>
            <person name="Zel Zion U."/>
            <person name="Chan C.X."/>
            <person name="Stephens T.G."/>
            <person name="Weber A.P.M."/>
            <person name="Boo G.H."/>
            <person name="Boo S.M."/>
            <person name="Kim K.M."/>
            <person name="Shin Y."/>
            <person name="Jung M."/>
            <person name="Lee S.J."/>
            <person name="Yim H.S."/>
            <person name="Lee J.H."/>
            <person name="Bhattacharya D."/>
            <person name="Yoon H.S."/>
        </authorList>
    </citation>
    <scope>NUCLEOTIDE SEQUENCE [LARGE SCALE GENOMIC DNA]</scope>
    <source>
        <strain evidence="7 8">SKKU-2015</strain>
        <tissue evidence="7">Whole body</tissue>
    </source>
</reference>
<dbReference type="InterPro" id="IPR038770">
    <property type="entry name" value="Na+/solute_symporter_sf"/>
</dbReference>
<feature type="transmembrane region" description="Helical" evidence="6">
    <location>
        <begin position="120"/>
        <end position="138"/>
    </location>
</feature>
<dbReference type="InterPro" id="IPR002657">
    <property type="entry name" value="BilAc:Na_symport/Acr3"/>
</dbReference>
<dbReference type="PANTHER" id="PTHR10361:SF28">
    <property type="entry name" value="P3 PROTEIN-RELATED"/>
    <property type="match status" value="1"/>
</dbReference>
<evidence type="ECO:0000313" key="7">
    <source>
        <dbReference type="EMBL" id="PXF44573.1"/>
    </source>
</evidence>
<feature type="transmembrane region" description="Helical" evidence="6">
    <location>
        <begin position="178"/>
        <end position="202"/>
    </location>
</feature>
<dbReference type="AlphaFoldDB" id="A0A2V3IR50"/>
<feature type="transmembrane region" description="Helical" evidence="6">
    <location>
        <begin position="51"/>
        <end position="71"/>
    </location>
</feature>
<organism evidence="7 8">
    <name type="scientific">Gracilariopsis chorda</name>
    <dbReference type="NCBI Taxonomy" id="448386"/>
    <lineage>
        <taxon>Eukaryota</taxon>
        <taxon>Rhodophyta</taxon>
        <taxon>Florideophyceae</taxon>
        <taxon>Rhodymeniophycidae</taxon>
        <taxon>Gracilariales</taxon>
        <taxon>Gracilariaceae</taxon>
        <taxon>Gracilariopsis</taxon>
    </lineage>
</organism>
<name>A0A2V3IR50_9FLOR</name>
<protein>
    <submittedName>
        <fullName evidence="7">Putative sodium/metabolite cotransporter BASS1, chloroplastic</fullName>
    </submittedName>
</protein>
<feature type="transmembrane region" description="Helical" evidence="6">
    <location>
        <begin position="150"/>
        <end position="172"/>
    </location>
</feature>
<keyword evidence="8" id="KW-1185">Reference proteome</keyword>
<gene>
    <name evidence="7" type="ORF">BWQ96_05650</name>
</gene>
<evidence type="ECO:0000313" key="8">
    <source>
        <dbReference type="Proteomes" id="UP000247409"/>
    </source>
</evidence>
<evidence type="ECO:0000256" key="3">
    <source>
        <dbReference type="ARBA" id="ARBA00022692"/>
    </source>
</evidence>
<evidence type="ECO:0000256" key="4">
    <source>
        <dbReference type="ARBA" id="ARBA00022989"/>
    </source>
</evidence>
<evidence type="ECO:0000256" key="2">
    <source>
        <dbReference type="ARBA" id="ARBA00006528"/>
    </source>
</evidence>
<evidence type="ECO:0000256" key="1">
    <source>
        <dbReference type="ARBA" id="ARBA00004141"/>
    </source>
</evidence>
<keyword evidence="3 6" id="KW-0812">Transmembrane</keyword>
<feature type="transmembrane region" description="Helical" evidence="6">
    <location>
        <begin position="23"/>
        <end position="45"/>
    </location>
</feature>
<dbReference type="STRING" id="448386.A0A2V3IR50"/>
<evidence type="ECO:0000256" key="5">
    <source>
        <dbReference type="ARBA" id="ARBA00023136"/>
    </source>
</evidence>
<comment type="similarity">
    <text evidence="2">Belongs to the bile acid:sodium symporter (BASS) (TC 2.A.28) family.</text>
</comment>
<feature type="transmembrane region" description="Helical" evidence="6">
    <location>
        <begin position="78"/>
        <end position="100"/>
    </location>
</feature>
<proteinExistence type="inferred from homology"/>
<evidence type="ECO:0000256" key="6">
    <source>
        <dbReference type="SAM" id="Phobius"/>
    </source>
</evidence>
<keyword evidence="5 6" id="KW-0472">Membrane</keyword>
<dbReference type="Pfam" id="PF01758">
    <property type="entry name" value="SBF"/>
    <property type="match status" value="1"/>
</dbReference>
<dbReference type="Gene3D" id="1.20.1530.20">
    <property type="match status" value="1"/>
</dbReference>
<dbReference type="OrthoDB" id="203097at2759"/>
<accession>A0A2V3IR50</accession>
<dbReference type="PANTHER" id="PTHR10361">
    <property type="entry name" value="SODIUM-BILE ACID COTRANSPORTER"/>
    <property type="match status" value="1"/>
</dbReference>
<comment type="subcellular location">
    <subcellularLocation>
        <location evidence="1">Membrane</location>
        <topology evidence="1">Multi-pass membrane protein</topology>
    </subcellularLocation>
</comment>
<sequence>MLGMGLTIDPDSFSAVLKVPHHILLGACAQYTLMPLLACAVSYLLRLPPALAAGVILVGVCPGGAASNVICLLARANVAFSVVLTLTSTILSVVLIPSLMQVLAGTLVPVAPLALLKSTAQVVLLPLLLGCVLQRLFPRLVAATSNLLPLVSALGVTAICSAVIAANATALYSIGFKLVLAITIMHLLGGVAGYIIGAVFGLDVSSTRTLSIEVMMQNSSLAVSLANVHFANPATAVPGAVSATMHSVLGSILAAIWRFSSSKQPPSMVQEAPITVESLYRELDEEE</sequence>
<comment type="caution">
    <text evidence="7">The sequence shown here is derived from an EMBL/GenBank/DDBJ whole genome shotgun (WGS) entry which is preliminary data.</text>
</comment>
<dbReference type="EMBL" id="NBIV01000087">
    <property type="protein sequence ID" value="PXF44573.1"/>
    <property type="molecule type" value="Genomic_DNA"/>
</dbReference>
<dbReference type="GO" id="GO:0016020">
    <property type="term" value="C:membrane"/>
    <property type="evidence" value="ECO:0007669"/>
    <property type="project" value="UniProtKB-SubCell"/>
</dbReference>